<dbReference type="InterPro" id="IPR051199">
    <property type="entry name" value="LPS_LOS_Heptosyltrfase"/>
</dbReference>
<dbReference type="GO" id="GO:0005829">
    <property type="term" value="C:cytosol"/>
    <property type="evidence" value="ECO:0007669"/>
    <property type="project" value="TreeGrafter"/>
</dbReference>
<evidence type="ECO:0008006" key="5">
    <source>
        <dbReference type="Google" id="ProtNLM"/>
    </source>
</evidence>
<proteinExistence type="predicted"/>
<gene>
    <name evidence="3" type="ORF">HA49_01430</name>
</gene>
<dbReference type="PANTHER" id="PTHR30160:SF15">
    <property type="entry name" value="GLYCOSYLTRANSFERASE HI_0523-RELATED"/>
    <property type="match status" value="1"/>
</dbReference>
<dbReference type="InterPro" id="IPR002201">
    <property type="entry name" value="Glyco_trans_9"/>
</dbReference>
<protein>
    <recommendedName>
        <fullName evidence="5">Glycosyl transferase</fullName>
    </recommendedName>
</protein>
<dbReference type="STRING" id="642227.HA49_01430"/>
<dbReference type="Gene3D" id="3.40.50.2000">
    <property type="entry name" value="Glycogen Phosphorylase B"/>
    <property type="match status" value="2"/>
</dbReference>
<dbReference type="Proteomes" id="UP000029577">
    <property type="component" value="Unassembled WGS sequence"/>
</dbReference>
<dbReference type="GO" id="GO:0009244">
    <property type="term" value="P:lipopolysaccharide core region biosynthetic process"/>
    <property type="evidence" value="ECO:0007669"/>
    <property type="project" value="TreeGrafter"/>
</dbReference>
<reference evidence="3" key="1">
    <citation type="submission" date="2014-12" db="EMBL/GenBank/DDBJ databases">
        <title>The draft genome of the Tatumella morbirosei type strain, LMG23360T isolated from pineapple rot.</title>
        <authorList>
            <person name="Smits T.H."/>
            <person name="Palmer M."/>
            <person name="Venter S.N."/>
            <person name="Duffy B."/>
            <person name="Steenkamp E.T."/>
            <person name="Chan W.Y."/>
            <person name="Coutinho T.A."/>
            <person name="Coetzee M.P."/>
            <person name="De Maayer P."/>
        </authorList>
    </citation>
    <scope>NUCLEOTIDE SEQUENCE [LARGE SCALE GENOMIC DNA]</scope>
    <source>
        <strain evidence="3">LMG 23360</strain>
    </source>
</reference>
<dbReference type="eggNOG" id="COG0859">
    <property type="taxonomic scope" value="Bacteria"/>
</dbReference>
<dbReference type="EMBL" id="JPKR02000005">
    <property type="protein sequence ID" value="KGD79662.1"/>
    <property type="molecule type" value="Genomic_DNA"/>
</dbReference>
<sequence length="375" mass="42234">MMMWKKIKYWNRQKNHLLRQLKLKLVRLLFDSTYHRTALDLSTIKKVLILRDDNKIGDMIVSTGLFSQLHAAGICVDVVAGKDNAFIAEAMPQVNSVLLYPRKTGKILQTARKLRRRNYDMVIDFGDYLSPVYYSFISLINGRHTLGFNKSAFYRYDLNIDAPALDEHVTSRYKRVLALFGLPSEHYHYQLAVPGAEQQKALAFIHTLVSQQFVVINPFAAGKDRTLSEQQVVTLINMIAEADPQLQVVVIGPSAPLSALQLPESARKNPEHSFWSAVVLVQHAKLIISPDTSWVHVACAYQTPLIALYKSKIIDGGLINNKVWAPNFQPSTQIITDKQSVAEIDPLDLTAALQKYLTPLSGPEQAREAHKDMTA</sequence>
<evidence type="ECO:0000313" key="4">
    <source>
        <dbReference type="Proteomes" id="UP000029577"/>
    </source>
</evidence>
<keyword evidence="1" id="KW-0328">Glycosyltransferase</keyword>
<dbReference type="AlphaFoldDB" id="A0A095TSQ8"/>
<dbReference type="PANTHER" id="PTHR30160">
    <property type="entry name" value="TETRAACYLDISACCHARIDE 4'-KINASE-RELATED"/>
    <property type="match status" value="1"/>
</dbReference>
<evidence type="ECO:0000256" key="2">
    <source>
        <dbReference type="ARBA" id="ARBA00022679"/>
    </source>
</evidence>
<keyword evidence="2" id="KW-0808">Transferase</keyword>
<dbReference type="Pfam" id="PF01075">
    <property type="entry name" value="Glyco_transf_9"/>
    <property type="match status" value="1"/>
</dbReference>
<name>A0A095TSQ8_9GAMM</name>
<organism evidence="3 4">
    <name type="scientific">Tatumella morbirosei</name>
    <dbReference type="NCBI Taxonomy" id="642227"/>
    <lineage>
        <taxon>Bacteria</taxon>
        <taxon>Pseudomonadati</taxon>
        <taxon>Pseudomonadota</taxon>
        <taxon>Gammaproteobacteria</taxon>
        <taxon>Enterobacterales</taxon>
        <taxon>Erwiniaceae</taxon>
        <taxon>Tatumella</taxon>
    </lineage>
</organism>
<keyword evidence="4" id="KW-1185">Reference proteome</keyword>
<dbReference type="SUPFAM" id="SSF53756">
    <property type="entry name" value="UDP-Glycosyltransferase/glycogen phosphorylase"/>
    <property type="match status" value="1"/>
</dbReference>
<accession>A0A095TSQ8</accession>
<dbReference type="GO" id="GO:0008713">
    <property type="term" value="F:ADP-heptose-lipopolysaccharide heptosyltransferase activity"/>
    <property type="evidence" value="ECO:0007669"/>
    <property type="project" value="TreeGrafter"/>
</dbReference>
<evidence type="ECO:0000256" key="1">
    <source>
        <dbReference type="ARBA" id="ARBA00022676"/>
    </source>
</evidence>
<dbReference type="CDD" id="cd03789">
    <property type="entry name" value="GT9_LPS_heptosyltransferase"/>
    <property type="match status" value="1"/>
</dbReference>
<comment type="caution">
    <text evidence="3">The sequence shown here is derived from an EMBL/GenBank/DDBJ whole genome shotgun (WGS) entry which is preliminary data.</text>
</comment>
<evidence type="ECO:0000313" key="3">
    <source>
        <dbReference type="EMBL" id="KGD79662.1"/>
    </source>
</evidence>
<dbReference type="OrthoDB" id="89608at2"/>